<dbReference type="AlphaFoldDB" id="A0A5B2XRG5"/>
<reference evidence="2 3" key="1">
    <citation type="submission" date="2019-09" db="EMBL/GenBank/DDBJ databases">
        <title>Goodfellowia gen. nov., a new genus of the Pseudonocardineae related to Actinoalloteichus, containing Goodfellowia coeruleoviolacea gen. nov., comb. nov. gen. nov., comb. nov.</title>
        <authorList>
            <person name="Labeda D."/>
        </authorList>
    </citation>
    <scope>NUCLEOTIDE SEQUENCE [LARGE SCALE GENOMIC DNA]</scope>
    <source>
        <strain evidence="2 3">AN110305</strain>
    </source>
</reference>
<dbReference type="SUPFAM" id="SSF51735">
    <property type="entry name" value="NAD(P)-binding Rossmann-fold domains"/>
    <property type="match status" value="1"/>
</dbReference>
<evidence type="ECO:0000313" key="2">
    <source>
        <dbReference type="EMBL" id="KAA2265695.1"/>
    </source>
</evidence>
<comment type="caution">
    <text evidence="2">The sequence shown here is derived from an EMBL/GenBank/DDBJ whole genome shotgun (WGS) entry which is preliminary data.</text>
</comment>
<dbReference type="InterPro" id="IPR036291">
    <property type="entry name" value="NAD(P)-bd_dom_sf"/>
</dbReference>
<dbReference type="PANTHER" id="PTHR43162">
    <property type="match status" value="1"/>
</dbReference>
<dbReference type="Pfam" id="PF13460">
    <property type="entry name" value="NAD_binding_10"/>
    <property type="match status" value="1"/>
</dbReference>
<protein>
    <submittedName>
        <fullName evidence="2">NAD(P)H-binding protein</fullName>
    </submittedName>
</protein>
<dbReference type="Proteomes" id="UP000323454">
    <property type="component" value="Unassembled WGS sequence"/>
</dbReference>
<gene>
    <name evidence="2" type="ORF">F0L68_03735</name>
</gene>
<dbReference type="Gene3D" id="3.40.50.720">
    <property type="entry name" value="NAD(P)-binding Rossmann-like Domain"/>
    <property type="match status" value="1"/>
</dbReference>
<dbReference type="InterPro" id="IPR016040">
    <property type="entry name" value="NAD(P)-bd_dom"/>
</dbReference>
<dbReference type="EMBL" id="VUOB01000005">
    <property type="protein sequence ID" value="KAA2265695.1"/>
    <property type="molecule type" value="Genomic_DNA"/>
</dbReference>
<dbReference type="OrthoDB" id="3207931at2"/>
<dbReference type="Gene3D" id="3.90.25.10">
    <property type="entry name" value="UDP-galactose 4-epimerase, domain 1"/>
    <property type="match status" value="1"/>
</dbReference>
<accession>A0A5B2XRG5</accession>
<reference evidence="2 3" key="2">
    <citation type="submission" date="2019-09" db="EMBL/GenBank/DDBJ databases">
        <authorList>
            <person name="Jin C."/>
        </authorList>
    </citation>
    <scope>NUCLEOTIDE SEQUENCE [LARGE SCALE GENOMIC DNA]</scope>
    <source>
        <strain evidence="2 3">AN110305</strain>
    </source>
</reference>
<dbReference type="InterPro" id="IPR051604">
    <property type="entry name" value="Ergot_Alk_Oxidoreductase"/>
</dbReference>
<feature type="domain" description="NAD(P)-binding" evidence="1">
    <location>
        <begin position="6"/>
        <end position="170"/>
    </location>
</feature>
<proteinExistence type="predicted"/>
<evidence type="ECO:0000313" key="3">
    <source>
        <dbReference type="Proteomes" id="UP000323454"/>
    </source>
</evidence>
<evidence type="ECO:0000259" key="1">
    <source>
        <dbReference type="Pfam" id="PF13460"/>
    </source>
</evidence>
<dbReference type="RefSeq" id="WP_149847980.1">
    <property type="nucleotide sequence ID" value="NZ_VUOB01000005.1"/>
</dbReference>
<name>A0A5B2XRG5_9PSEU</name>
<organism evidence="2 3">
    <name type="scientific">Solihabitans fulvus</name>
    <dbReference type="NCBI Taxonomy" id="1892852"/>
    <lineage>
        <taxon>Bacteria</taxon>
        <taxon>Bacillati</taxon>
        <taxon>Actinomycetota</taxon>
        <taxon>Actinomycetes</taxon>
        <taxon>Pseudonocardiales</taxon>
        <taxon>Pseudonocardiaceae</taxon>
        <taxon>Solihabitans</taxon>
    </lineage>
</organism>
<sequence length="272" mass="28807">MYLVTGATGNVGRHLVDSLLDAGAAVRAGTRDPATARFPAGVDVVRTGAEPLDGVTALFLNHSAVPDGPEDLFGRARAHGVRRVVLLSSNSVLHEDPANVIGALHQHLERAVRDSGLEWTLLRPGAFNTNTLQWAGQLRAEGVVRAAHGRARSATIDERDIAAVAAHALLSDGLVGASPTLSGPELLTPVDQVRLIGEAIGRPLRFEELSVDEARAAMLAEHYPPAIADGLLHYFGRAVDHPDEVSPAVEDITGVPPRAFADWAEEHAAAFR</sequence>
<dbReference type="PANTHER" id="PTHR43162:SF1">
    <property type="entry name" value="PRESTALK A DIFFERENTIATION PROTEIN A"/>
    <property type="match status" value="1"/>
</dbReference>
<keyword evidence="3" id="KW-1185">Reference proteome</keyword>